<evidence type="ECO:0000259" key="4">
    <source>
        <dbReference type="Pfam" id="PF00205"/>
    </source>
</evidence>
<dbReference type="InterPro" id="IPR029035">
    <property type="entry name" value="DHS-like_NAD/FAD-binding_dom"/>
</dbReference>
<dbReference type="NCBIfam" id="TIGR04377">
    <property type="entry name" value="myo_inos_iolD"/>
    <property type="match status" value="1"/>
</dbReference>
<keyword evidence="2 3" id="KW-0786">Thiamine pyrophosphate</keyword>
<dbReference type="GO" id="GO:0003984">
    <property type="term" value="F:acetolactate synthase activity"/>
    <property type="evidence" value="ECO:0007669"/>
    <property type="project" value="TreeGrafter"/>
</dbReference>
<protein>
    <submittedName>
        <fullName evidence="7">3D-(3,5/4)-trihydroxycyclohexane-1,2-dione acylhydrolase (Decyclizing)</fullName>
    </submittedName>
</protein>
<dbReference type="Gene3D" id="3.40.50.1220">
    <property type="entry name" value="TPP-binding domain"/>
    <property type="match status" value="1"/>
</dbReference>
<dbReference type="SUPFAM" id="SSF52467">
    <property type="entry name" value="DHS-like NAD/FAD-binding domain"/>
    <property type="match status" value="1"/>
</dbReference>
<dbReference type="PANTHER" id="PTHR18968:SF9">
    <property type="entry name" value="3D-(3,5_4)-TRIHYDROXYCYCLOHEXANE-1,2-DIONE HYDROLASE"/>
    <property type="match status" value="1"/>
</dbReference>
<comment type="similarity">
    <text evidence="1 3">Belongs to the TPP enzyme family.</text>
</comment>
<evidence type="ECO:0000259" key="5">
    <source>
        <dbReference type="Pfam" id="PF02775"/>
    </source>
</evidence>
<dbReference type="InterPro" id="IPR012001">
    <property type="entry name" value="Thiamin_PyroP_enz_TPP-bd_dom"/>
</dbReference>
<dbReference type="InterPro" id="IPR012000">
    <property type="entry name" value="Thiamin_PyroP_enz_cen_dom"/>
</dbReference>
<evidence type="ECO:0000256" key="3">
    <source>
        <dbReference type="RuleBase" id="RU362132"/>
    </source>
</evidence>
<dbReference type="PANTHER" id="PTHR18968">
    <property type="entry name" value="THIAMINE PYROPHOSPHATE ENZYMES"/>
    <property type="match status" value="1"/>
</dbReference>
<evidence type="ECO:0000313" key="7">
    <source>
        <dbReference type="EMBL" id="GLS85828.1"/>
    </source>
</evidence>
<dbReference type="SUPFAM" id="SSF52518">
    <property type="entry name" value="Thiamin diphosphate-binding fold (THDP-binding)"/>
    <property type="match status" value="2"/>
</dbReference>
<proteinExistence type="inferred from homology"/>
<name>A0AA37TR71_9RHOB</name>
<dbReference type="Gene3D" id="3.40.50.970">
    <property type="match status" value="2"/>
</dbReference>
<reference evidence="7 8" key="1">
    <citation type="journal article" date="2014" name="Int. J. Syst. Evol. Microbiol.">
        <title>Complete genome sequence of Corynebacterium casei LMG S-19264T (=DSM 44701T), isolated from a smear-ripened cheese.</title>
        <authorList>
            <consortium name="US DOE Joint Genome Institute (JGI-PGF)"/>
            <person name="Walter F."/>
            <person name="Albersmeier A."/>
            <person name="Kalinowski J."/>
            <person name="Ruckert C."/>
        </authorList>
    </citation>
    <scope>NUCLEOTIDE SEQUENCE [LARGE SCALE GENOMIC DNA]</scope>
    <source>
        <strain evidence="7 8">NBRC 111766</strain>
    </source>
</reference>
<dbReference type="GO" id="GO:0016823">
    <property type="term" value="F:hydrolase activity, acting on acid carbon-carbon bonds, in ketonic substances"/>
    <property type="evidence" value="ECO:0007669"/>
    <property type="project" value="InterPro"/>
</dbReference>
<dbReference type="Pfam" id="PF02775">
    <property type="entry name" value="TPP_enzyme_C"/>
    <property type="match status" value="1"/>
</dbReference>
<dbReference type="Proteomes" id="UP001157355">
    <property type="component" value="Unassembled WGS sequence"/>
</dbReference>
<dbReference type="InterPro" id="IPR029061">
    <property type="entry name" value="THDP-binding"/>
</dbReference>
<evidence type="ECO:0000256" key="1">
    <source>
        <dbReference type="ARBA" id="ARBA00007812"/>
    </source>
</evidence>
<dbReference type="Pfam" id="PF02776">
    <property type="entry name" value="TPP_enzyme_N"/>
    <property type="match status" value="1"/>
</dbReference>
<dbReference type="CDD" id="cd07035">
    <property type="entry name" value="TPP_PYR_POX_like"/>
    <property type="match status" value="1"/>
</dbReference>
<gene>
    <name evidence="7" type="primary">iolD_1</name>
    <name evidence="7" type="ORF">GCM10010873_08020</name>
</gene>
<dbReference type="RefSeq" id="WP_284324048.1">
    <property type="nucleotide sequence ID" value="NZ_BSPP01000004.1"/>
</dbReference>
<dbReference type="GO" id="GO:0009097">
    <property type="term" value="P:isoleucine biosynthetic process"/>
    <property type="evidence" value="ECO:0007669"/>
    <property type="project" value="TreeGrafter"/>
</dbReference>
<dbReference type="InterPro" id="IPR011766">
    <property type="entry name" value="TPP_enzyme_TPP-bd"/>
</dbReference>
<dbReference type="InterPro" id="IPR030817">
    <property type="entry name" value="Myo_inos_IolD"/>
</dbReference>
<dbReference type="AlphaFoldDB" id="A0AA37TR71"/>
<dbReference type="InterPro" id="IPR045229">
    <property type="entry name" value="TPP_enz"/>
</dbReference>
<feature type="domain" description="Thiamine pyrophosphate enzyme TPP-binding" evidence="5">
    <location>
        <begin position="423"/>
        <end position="582"/>
    </location>
</feature>
<evidence type="ECO:0000259" key="6">
    <source>
        <dbReference type="Pfam" id="PF02776"/>
    </source>
</evidence>
<dbReference type="Pfam" id="PF00205">
    <property type="entry name" value="TPP_enzyme_M"/>
    <property type="match status" value="1"/>
</dbReference>
<accession>A0AA37TR71</accession>
<keyword evidence="8" id="KW-1185">Reference proteome</keyword>
<feature type="domain" description="Thiamine pyrophosphate enzyme central" evidence="4">
    <location>
        <begin position="226"/>
        <end position="359"/>
    </location>
</feature>
<evidence type="ECO:0000313" key="8">
    <source>
        <dbReference type="Proteomes" id="UP001157355"/>
    </source>
</evidence>
<feature type="domain" description="Thiamine pyrophosphate enzyme N-terminal TPP-binding" evidence="6">
    <location>
        <begin position="41"/>
        <end position="137"/>
    </location>
</feature>
<organism evidence="7 8">
    <name type="scientific">Cypionkella aquatica</name>
    <dbReference type="NCBI Taxonomy" id="1756042"/>
    <lineage>
        <taxon>Bacteria</taxon>
        <taxon>Pseudomonadati</taxon>
        <taxon>Pseudomonadota</taxon>
        <taxon>Alphaproteobacteria</taxon>
        <taxon>Rhodobacterales</taxon>
        <taxon>Paracoccaceae</taxon>
        <taxon>Cypionkella</taxon>
    </lineage>
</organism>
<dbReference type="GO" id="GO:0030976">
    <property type="term" value="F:thiamine pyrophosphate binding"/>
    <property type="evidence" value="ECO:0007669"/>
    <property type="project" value="InterPro"/>
</dbReference>
<dbReference type="GO" id="GO:0019310">
    <property type="term" value="P:inositol catabolic process"/>
    <property type="evidence" value="ECO:0007669"/>
    <property type="project" value="InterPro"/>
</dbReference>
<evidence type="ECO:0000256" key="2">
    <source>
        <dbReference type="ARBA" id="ARBA00023052"/>
    </source>
</evidence>
<dbReference type="GO" id="GO:0005948">
    <property type="term" value="C:acetolactate synthase complex"/>
    <property type="evidence" value="ECO:0007669"/>
    <property type="project" value="TreeGrafter"/>
</dbReference>
<sequence>MTRTTEQAHTVRLTMTQALVRWLTMQSTVIDGQTVPLFAGVFGIFGHGNVTCLSEALEAVQDVLPTWRGQNEQSMALAAVGFAKAKRRRQLMVATSSIGPGALNMVTAAGTAHANRLPVLLLAGDSFTNRLPDPVMQQVEHFGDPTVTVSDAFKAVTRYWDRITHPSQIISSLPQAVAAMLDPADCGPAFLSLPQDTQELAFDYPIEFFEPRMWQVPRPRPDRTKLAEAVALLKTAKKPLIISGGGVRYSGAEEAVAAFAAKRGIPVVETIAGKGGLTHYHPVHAGPIGIIGSTSANALAGEADVIIAIGTRLMDFTTGSWTAFDKAARFIAINAARYDAIKHRSVAVVGDALESVQELDEGLGDWAAPASHFSHAKALFATWDALLDSHQAPTNSPVPTYAQVVNVVNAAAAENDTLIAAAGGIPGEVAKGWRVKAPNTFDLEFGFSCMGYEIAAGWGCAMAQEGPGAPGGTPIVMVGDGTYMMMNSDIYSTVLSGHKMIVIVCDNGGYAVISRLQQAKGVPGFNNLLKDCRITDRAQPLHVDFAAHAASMGAASRKCDSLADLAPALEWAKSNDRTTVITIVTDAYAWVPGDADWDVGVPEVSNRDGVADARAHQQEIRAKQRVGV</sequence>
<dbReference type="GO" id="GO:0000287">
    <property type="term" value="F:magnesium ion binding"/>
    <property type="evidence" value="ECO:0007669"/>
    <property type="project" value="InterPro"/>
</dbReference>
<dbReference type="EMBL" id="BSPP01000004">
    <property type="protein sequence ID" value="GLS85828.1"/>
    <property type="molecule type" value="Genomic_DNA"/>
</dbReference>
<dbReference type="GO" id="GO:0050660">
    <property type="term" value="F:flavin adenine dinucleotide binding"/>
    <property type="evidence" value="ECO:0007669"/>
    <property type="project" value="TreeGrafter"/>
</dbReference>
<comment type="caution">
    <text evidence="7">The sequence shown here is derived from an EMBL/GenBank/DDBJ whole genome shotgun (WGS) entry which is preliminary data.</text>
</comment>
<dbReference type="GO" id="GO:0009099">
    <property type="term" value="P:L-valine biosynthetic process"/>
    <property type="evidence" value="ECO:0007669"/>
    <property type="project" value="TreeGrafter"/>
</dbReference>